<dbReference type="GO" id="GO:0045944">
    <property type="term" value="P:positive regulation of transcription by RNA polymerase II"/>
    <property type="evidence" value="ECO:0007669"/>
    <property type="project" value="TreeGrafter"/>
</dbReference>
<feature type="compositionally biased region" description="Basic and acidic residues" evidence="3">
    <location>
        <begin position="1085"/>
        <end position="1105"/>
    </location>
</feature>
<dbReference type="Gene3D" id="1.20.920.10">
    <property type="entry name" value="Bromodomain-like"/>
    <property type="match status" value="1"/>
</dbReference>
<protein>
    <submittedName>
        <fullName evidence="5">Bromodomain domain protein</fullName>
    </submittedName>
</protein>
<dbReference type="GO" id="GO:0000123">
    <property type="term" value="C:histone acetyltransferase complex"/>
    <property type="evidence" value="ECO:0007669"/>
    <property type="project" value="TreeGrafter"/>
</dbReference>
<dbReference type="RefSeq" id="XP_011134522.1">
    <property type="nucleotide sequence ID" value="XM_011136220.1"/>
</dbReference>
<feature type="compositionally biased region" description="Basic residues" evidence="3">
    <location>
        <begin position="1073"/>
        <end position="1083"/>
    </location>
</feature>
<reference evidence="5" key="1">
    <citation type="submission" date="2013-12" db="EMBL/GenBank/DDBJ databases">
        <authorList>
            <person name="Omoto C.K."/>
            <person name="Sibley D."/>
            <person name="Venepally P."/>
            <person name="Hadjithomas M."/>
            <person name="Karamycheva S."/>
            <person name="Brunk B."/>
            <person name="Roos D."/>
            <person name="Caler E."/>
            <person name="Lorenzi H."/>
        </authorList>
    </citation>
    <scope>NUCLEOTIDE SEQUENCE</scope>
</reference>
<evidence type="ECO:0000259" key="4">
    <source>
        <dbReference type="PROSITE" id="PS50014"/>
    </source>
</evidence>
<dbReference type="PANTHER" id="PTHR45750">
    <property type="entry name" value="GH11602P"/>
    <property type="match status" value="1"/>
</dbReference>
<dbReference type="CDD" id="cd04369">
    <property type="entry name" value="Bromodomain"/>
    <property type="match status" value="1"/>
</dbReference>
<evidence type="ECO:0000256" key="1">
    <source>
        <dbReference type="ARBA" id="ARBA00023117"/>
    </source>
</evidence>
<keyword evidence="6" id="KW-1185">Reference proteome</keyword>
<feature type="compositionally biased region" description="Basic and acidic residues" evidence="3">
    <location>
        <begin position="1380"/>
        <end position="1389"/>
    </location>
</feature>
<dbReference type="Proteomes" id="UP000019763">
    <property type="component" value="Unassembled WGS sequence"/>
</dbReference>
<feature type="region of interest" description="Disordered" evidence="3">
    <location>
        <begin position="1342"/>
        <end position="1492"/>
    </location>
</feature>
<keyword evidence="1 2" id="KW-0103">Bromodomain</keyword>
<evidence type="ECO:0000256" key="2">
    <source>
        <dbReference type="PROSITE-ProRule" id="PRU00035"/>
    </source>
</evidence>
<dbReference type="InterPro" id="IPR037800">
    <property type="entry name" value="GCN5"/>
</dbReference>
<dbReference type="GO" id="GO:0010484">
    <property type="term" value="F:histone H3 acetyltransferase activity"/>
    <property type="evidence" value="ECO:0007669"/>
    <property type="project" value="TreeGrafter"/>
</dbReference>
<feature type="domain" description="Bromo" evidence="4">
    <location>
        <begin position="1656"/>
        <end position="1726"/>
    </location>
</feature>
<dbReference type="GeneID" id="22912225"/>
<feature type="compositionally biased region" description="Low complexity" evidence="3">
    <location>
        <begin position="1443"/>
        <end position="1459"/>
    </location>
</feature>
<dbReference type="SUPFAM" id="SSF47370">
    <property type="entry name" value="Bromodomain"/>
    <property type="match status" value="1"/>
</dbReference>
<dbReference type="PRINTS" id="PR00503">
    <property type="entry name" value="BROMODOMAIN"/>
</dbReference>
<accession>A0A023B8I7</accession>
<feature type="compositionally biased region" description="Gly residues" evidence="3">
    <location>
        <begin position="1393"/>
        <end position="1409"/>
    </location>
</feature>
<evidence type="ECO:0000313" key="6">
    <source>
        <dbReference type="Proteomes" id="UP000019763"/>
    </source>
</evidence>
<sequence length="1750" mass="192951">MRKYLRHLIAAELFGKVESAMILQKTLDLYITLCDRGWERYPLACSKSLSHYSVLYPLSPVYQLKCQLLLVALECHVVSLSVGRNFLTANFFKNFIFGYVKKYKSKDVTVHLDKFFERLKIRVLSEFIRLRLHKSTEAPSGNQPPPATAEEPVVNVRELDDNLVPEQLQLHPYRGHPTLDVEEFVSDLEGFERAYVGGVGCGLVIVALWYELQRKTGQLEVVKLRLDEHALSAPKLIDNNMFSYYFPAVGAVPAIITALLNGPQWMNLGPSDEGDARSEVRKALLQSSNVSQFLDQLGFDVAAMRGNPVELIVKDNKLAVGYGYVGNAPLPLYGGRGTLFTSLHKQATASWAALTPEQRAAMASDSSNMEQLVASTPTAHRVQVAALGGAVAEWVVNVICWHALKQCVTLSEFVPKVKYHKTPVSKDHAVCNVWLDSLKKESLRADLLRLPFTSKLPESGTVGCVWPAKLLMRTYEDAAVCEDVVAIKPNAHAVSFVTLRDQSVTKKTSMTLPRVLGVTVPSQRVFANGENCKLLGTAFGHEDLLLLSSACSDTVRNQFAPTTKQPTAEPAPVPTDSGDSQNARATPMLWIRPSEDSFFIGRLQRFQSLAMWMNQLARDTCVRAQLEAAKALSALAAEHVSAFDTLVSAAFNVRLHPNVRKVCVHGIANAVGSVIANDHVEKVIVGRLLPLFQESMCPGLINNDPMPPVYSSLAFEQLRDLYTVVSQLRNNVNETPSSVWDFYIHCLSRWPFPVDVRLGTQFSCETFAPATLDETLPLHMLVAELIASLPNLTFPAPPENSALFNIRSWCDSRTHQIFLSVYTRAEMEKKLPTGDREVTKAYLAALSRIPAFQILARCKALERSVPLDPLFSYLPVSRPVPASLAAELPLPDLATDKNSWLYLRRYRDRALHHVDPMSQWGVAIQHVSQQICNSLNYSDFTVQAKAMHCTLSLILQGRLIPPLWVMDFPTHTPLALTHLIVEHTPLGCIWIDNPVTQEAVRRLGLGVLHCVRLLTALEILLPFSNDAGLLVASWAAFLECLQHAARDCPLSLLPWVLDTGHLPVATAVAATKEKKKKKPHATNRHPQDRHPHDRHPQDRHPKEFSPDPMGGPDVGDEMLRREVIVPEFQPHGQPSEDYTHQNHLATDGSLDNPSGVLAEASAASPADDLANQGAGFDESFDQFDEFGGGFPGPGYPEAGYPAADYPAADYPAGDYPEGGFPETTQLDPTTTSMDDMLMQELGDAVTGQEWETDLMEKEFDEIGEHFSAPPDQLNTGTELDGIDDLGLPTDFGDDLGLPDDLGMLDDLGVSEGMRVDDVYMQDGMVLDLDQELVAAGFDDGFLADQPNPVRQRGVEDPPETNLDGMDQDGMDNDGTGQAGPRRDTDREGADQGVFGGDVAGGFGDGGGRSGRLMPGSTYRSSPYNGAEGSVLIPGSIPGPSPGSVPGSVPGSIPGSGSPLHSIPMPPDMVGEDHLDGPAAEGHKTSKRKRKTKNAIPKDIPMIVPVTVEVYEILYKYLHAVVPSLCAIADRLVYYVREVVYFLYGMGVSPALKTCSEDVGANMQHFSATGQQEELVKLQKFILANYYCLSPATTANAASCSKQVSRLARQGLPVRAISSYDRVEITAWAYSKFQKQWPLPVQIDWKTLAKRMVSCLIEHPSGHWFVHPVNAKANPNYYKIIDSPMWLLKAAQKLKNNEYSSFDEWRNDIFTIFRNCRTYNAPMTLILLDCDILQSLSYQLLHFATRLLTSS</sequence>
<feature type="region of interest" description="Disordered" evidence="3">
    <location>
        <begin position="561"/>
        <end position="583"/>
    </location>
</feature>
<evidence type="ECO:0000256" key="3">
    <source>
        <dbReference type="SAM" id="MobiDB-lite"/>
    </source>
</evidence>
<dbReference type="InterPro" id="IPR036427">
    <property type="entry name" value="Bromodomain-like_sf"/>
</dbReference>
<name>A0A023B8I7_GRENI</name>
<gene>
    <name evidence="5" type="ORF">GNI_060690</name>
</gene>
<organism evidence="5 6">
    <name type="scientific">Gregarina niphandrodes</name>
    <name type="common">Septate eugregarine</name>
    <dbReference type="NCBI Taxonomy" id="110365"/>
    <lineage>
        <taxon>Eukaryota</taxon>
        <taxon>Sar</taxon>
        <taxon>Alveolata</taxon>
        <taxon>Apicomplexa</taxon>
        <taxon>Conoidasida</taxon>
        <taxon>Gregarinasina</taxon>
        <taxon>Eugregarinorida</taxon>
        <taxon>Gregarinidae</taxon>
        <taxon>Gregarina</taxon>
    </lineage>
</organism>
<dbReference type="PROSITE" id="PS50014">
    <property type="entry name" value="BROMODOMAIN_2"/>
    <property type="match status" value="1"/>
</dbReference>
<dbReference type="PANTHER" id="PTHR45750:SF3">
    <property type="entry name" value="HISTONE ACETYLTRANSFERASE"/>
    <property type="match status" value="1"/>
</dbReference>
<dbReference type="Pfam" id="PF00439">
    <property type="entry name" value="Bromodomain"/>
    <property type="match status" value="1"/>
</dbReference>
<feature type="region of interest" description="Disordered" evidence="3">
    <location>
        <begin position="1070"/>
        <end position="1115"/>
    </location>
</feature>
<proteinExistence type="predicted"/>
<dbReference type="InterPro" id="IPR001487">
    <property type="entry name" value="Bromodomain"/>
</dbReference>
<dbReference type="VEuPathDB" id="CryptoDB:GNI_060690"/>
<dbReference type="EMBL" id="AFNH02000460">
    <property type="protein sequence ID" value="EZG68931.1"/>
    <property type="molecule type" value="Genomic_DNA"/>
</dbReference>
<dbReference type="eggNOG" id="KOG1472">
    <property type="taxonomic scope" value="Eukaryota"/>
</dbReference>
<dbReference type="SMART" id="SM00297">
    <property type="entry name" value="BROMO"/>
    <property type="match status" value="1"/>
</dbReference>
<evidence type="ECO:0000313" key="5">
    <source>
        <dbReference type="EMBL" id="EZG68931.1"/>
    </source>
</evidence>
<comment type="caution">
    <text evidence="5">The sequence shown here is derived from an EMBL/GenBank/DDBJ whole genome shotgun (WGS) entry which is preliminary data.</text>
</comment>
<feature type="compositionally biased region" description="Basic and acidic residues" evidence="3">
    <location>
        <begin position="1470"/>
        <end position="1483"/>
    </location>
</feature>
<dbReference type="OrthoDB" id="422637at2759"/>